<sequence>MARSSAGRLLPSHKSHHPYSHLKQYPLVVLPSRSGTRSALSEQPALYTPSQTYLLGPTSSKGCPADAMDSHLLQLWKAKAGLERRWQRQRWNTTFRRRLTQLNKETESHAATLSRQNWGSLCNRLEHNMSLPQTWNLFRHLIDSTQSKTHQKQIMKNLIHASEASPLELLQTLHGKKSTAPDIKIVPRTTLMSYPEIDCPLKEVLELMHLSADELTCREVLDTVVEQVSKAAEKDTLENLLKQMSHRPVYHLLNVMEDGTTQQRFFGGNEK</sequence>
<evidence type="ECO:0000313" key="1">
    <source>
        <dbReference type="EMBL" id="KAH7945164.1"/>
    </source>
</evidence>
<reference evidence="1" key="1">
    <citation type="submission" date="2020-05" db="EMBL/GenBank/DDBJ databases">
        <title>Large-scale comparative analyses of tick genomes elucidate their genetic diversity and vector capacities.</title>
        <authorList>
            <person name="Jia N."/>
            <person name="Wang J."/>
            <person name="Shi W."/>
            <person name="Du L."/>
            <person name="Sun Y."/>
            <person name="Zhan W."/>
            <person name="Jiang J."/>
            <person name="Wang Q."/>
            <person name="Zhang B."/>
            <person name="Ji P."/>
            <person name="Sakyi L.B."/>
            <person name="Cui X."/>
            <person name="Yuan T."/>
            <person name="Jiang B."/>
            <person name="Yang W."/>
            <person name="Lam T.T.-Y."/>
            <person name="Chang Q."/>
            <person name="Ding S."/>
            <person name="Wang X."/>
            <person name="Zhu J."/>
            <person name="Ruan X."/>
            <person name="Zhao L."/>
            <person name="Wei J."/>
            <person name="Que T."/>
            <person name="Du C."/>
            <person name="Cheng J."/>
            <person name="Dai P."/>
            <person name="Han X."/>
            <person name="Huang E."/>
            <person name="Gao Y."/>
            <person name="Liu J."/>
            <person name="Shao H."/>
            <person name="Ye R."/>
            <person name="Li L."/>
            <person name="Wei W."/>
            <person name="Wang X."/>
            <person name="Wang C."/>
            <person name="Yang T."/>
            <person name="Huo Q."/>
            <person name="Li W."/>
            <person name="Guo W."/>
            <person name="Chen H."/>
            <person name="Zhou L."/>
            <person name="Ni X."/>
            <person name="Tian J."/>
            <person name="Zhou Y."/>
            <person name="Sheng Y."/>
            <person name="Liu T."/>
            <person name="Pan Y."/>
            <person name="Xia L."/>
            <person name="Li J."/>
            <person name="Zhao F."/>
            <person name="Cao W."/>
        </authorList>
    </citation>
    <scope>NUCLEOTIDE SEQUENCE</scope>
    <source>
        <strain evidence="1">Dsil-2018</strain>
    </source>
</reference>
<dbReference type="EMBL" id="CM023475">
    <property type="protein sequence ID" value="KAH7945164.1"/>
    <property type="molecule type" value="Genomic_DNA"/>
</dbReference>
<evidence type="ECO:0000313" key="2">
    <source>
        <dbReference type="Proteomes" id="UP000821865"/>
    </source>
</evidence>
<comment type="caution">
    <text evidence="1">The sequence shown here is derived from an EMBL/GenBank/DDBJ whole genome shotgun (WGS) entry which is preliminary data.</text>
</comment>
<gene>
    <name evidence="1" type="ORF">HPB49_007266</name>
</gene>
<organism evidence="1 2">
    <name type="scientific">Dermacentor silvarum</name>
    <name type="common">Tick</name>
    <dbReference type="NCBI Taxonomy" id="543639"/>
    <lineage>
        <taxon>Eukaryota</taxon>
        <taxon>Metazoa</taxon>
        <taxon>Ecdysozoa</taxon>
        <taxon>Arthropoda</taxon>
        <taxon>Chelicerata</taxon>
        <taxon>Arachnida</taxon>
        <taxon>Acari</taxon>
        <taxon>Parasitiformes</taxon>
        <taxon>Ixodida</taxon>
        <taxon>Ixodoidea</taxon>
        <taxon>Ixodidae</taxon>
        <taxon>Rhipicephalinae</taxon>
        <taxon>Dermacentor</taxon>
    </lineage>
</organism>
<dbReference type="Proteomes" id="UP000821865">
    <property type="component" value="Chromosome 6"/>
</dbReference>
<accession>A0ACB8CK00</accession>
<proteinExistence type="predicted"/>
<protein>
    <submittedName>
        <fullName evidence="1">Uncharacterized protein</fullName>
    </submittedName>
</protein>
<keyword evidence="2" id="KW-1185">Reference proteome</keyword>
<name>A0ACB8CK00_DERSI</name>